<name>A0AA38R1K4_9PEZI</name>
<evidence type="ECO:0000313" key="3">
    <source>
        <dbReference type="Proteomes" id="UP001174691"/>
    </source>
</evidence>
<dbReference type="AlphaFoldDB" id="A0AA38R1K4"/>
<feature type="region of interest" description="Disordered" evidence="1">
    <location>
        <begin position="150"/>
        <end position="185"/>
    </location>
</feature>
<proteinExistence type="predicted"/>
<evidence type="ECO:0000313" key="2">
    <source>
        <dbReference type="EMBL" id="KAJ9132395.1"/>
    </source>
</evidence>
<gene>
    <name evidence="2" type="ORF">NKR19_g9323</name>
</gene>
<keyword evidence="3" id="KW-1185">Reference proteome</keyword>
<dbReference type="EMBL" id="JANBVN010000219">
    <property type="protein sequence ID" value="KAJ9132395.1"/>
    <property type="molecule type" value="Genomic_DNA"/>
</dbReference>
<sequence length="239" mass="26660">MGVCHEISHTFSSFLSMTHGSQHRLREPSKTFYSAYSGLRPNEDCPKIPFPENRGEVGKAFEYLSWGGVSKVSPVDGADDDENAKIDAAFLGALHIIRTNVDGDYKRRVLPGELAECFFKAPEDILLTNFLFMTDFQITELQGPLTYLLDGDREADDSDEPAEDKGDDTTDEPADDKTVGADKSADDAEVEAIKLDTAAYNMNKRFKDVIRNIPTWTIRDAEAIYAFCNDPRKLIPPPQ</sequence>
<reference evidence="2" key="1">
    <citation type="submission" date="2022-07" db="EMBL/GenBank/DDBJ databases">
        <title>Fungi with potential for degradation of polypropylene.</title>
        <authorList>
            <person name="Gostincar C."/>
        </authorList>
    </citation>
    <scope>NUCLEOTIDE SEQUENCE</scope>
    <source>
        <strain evidence="2">EXF-13287</strain>
    </source>
</reference>
<feature type="compositionally biased region" description="Acidic residues" evidence="1">
    <location>
        <begin position="153"/>
        <end position="162"/>
    </location>
</feature>
<dbReference type="Proteomes" id="UP001174691">
    <property type="component" value="Unassembled WGS sequence"/>
</dbReference>
<organism evidence="2 3">
    <name type="scientific">Coniochaeta hoffmannii</name>
    <dbReference type="NCBI Taxonomy" id="91930"/>
    <lineage>
        <taxon>Eukaryota</taxon>
        <taxon>Fungi</taxon>
        <taxon>Dikarya</taxon>
        <taxon>Ascomycota</taxon>
        <taxon>Pezizomycotina</taxon>
        <taxon>Sordariomycetes</taxon>
        <taxon>Sordariomycetidae</taxon>
        <taxon>Coniochaetales</taxon>
        <taxon>Coniochaetaceae</taxon>
        <taxon>Coniochaeta</taxon>
    </lineage>
</organism>
<evidence type="ECO:0000256" key="1">
    <source>
        <dbReference type="SAM" id="MobiDB-lite"/>
    </source>
</evidence>
<protein>
    <submittedName>
        <fullName evidence="2">Uncharacterized protein</fullName>
    </submittedName>
</protein>
<accession>A0AA38R1K4</accession>
<comment type="caution">
    <text evidence="2">The sequence shown here is derived from an EMBL/GenBank/DDBJ whole genome shotgun (WGS) entry which is preliminary data.</text>
</comment>
<feature type="compositionally biased region" description="Basic and acidic residues" evidence="1">
    <location>
        <begin position="175"/>
        <end position="185"/>
    </location>
</feature>